<dbReference type="Proteomes" id="UP000307790">
    <property type="component" value="Unassembled WGS sequence"/>
</dbReference>
<dbReference type="NCBIfam" id="NF001377">
    <property type="entry name" value="PRK00278.2-4"/>
    <property type="match status" value="1"/>
</dbReference>
<evidence type="ECO:0000256" key="13">
    <source>
        <dbReference type="ARBA" id="ARBA00023268"/>
    </source>
</evidence>
<comment type="catalytic activity">
    <reaction evidence="2 15">
        <text>1-(2-carboxyphenylamino)-1-deoxy-D-ribulose 5-phosphate + H(+) = (1S,2R)-1-C-(indol-3-yl)glycerol 3-phosphate + CO2 + H2O</text>
        <dbReference type="Rhea" id="RHEA:23476"/>
        <dbReference type="ChEBI" id="CHEBI:15377"/>
        <dbReference type="ChEBI" id="CHEBI:15378"/>
        <dbReference type="ChEBI" id="CHEBI:16526"/>
        <dbReference type="ChEBI" id="CHEBI:58613"/>
        <dbReference type="ChEBI" id="CHEBI:58866"/>
        <dbReference type="EC" id="4.1.1.48"/>
    </reaction>
</comment>
<dbReference type="AlphaFoldDB" id="A0A5R9IQK0"/>
<dbReference type="GO" id="GO:0004640">
    <property type="term" value="F:phosphoribosylanthranilate isomerase activity"/>
    <property type="evidence" value="ECO:0007669"/>
    <property type="project" value="UniProtKB-UniRule"/>
</dbReference>
<dbReference type="InterPro" id="IPR045186">
    <property type="entry name" value="Indole-3-glycerol_P_synth"/>
</dbReference>
<dbReference type="EC" id="4.1.1.48" evidence="15"/>
<dbReference type="InterPro" id="IPR011060">
    <property type="entry name" value="RibuloseP-bd_barrel"/>
</dbReference>
<evidence type="ECO:0000256" key="10">
    <source>
        <dbReference type="ARBA" id="ARBA00023141"/>
    </source>
</evidence>
<dbReference type="EMBL" id="VCBC01000012">
    <property type="protein sequence ID" value="TLU64168.1"/>
    <property type="molecule type" value="Genomic_DNA"/>
</dbReference>
<dbReference type="InterPro" id="IPR013798">
    <property type="entry name" value="Indole-3-glycerol_P_synth_dom"/>
</dbReference>
<dbReference type="InterPro" id="IPR001468">
    <property type="entry name" value="Indole-3-GlycerolPSynthase_CS"/>
</dbReference>
<comment type="function">
    <text evidence="14">Bifunctional enzyme that catalyzes two sequential steps of tryptophan biosynthetic pathway. The first reaction is catalyzed by the isomerase, coded by the TrpF domain; the second reaction is catalyzed by the synthase, coded by the TrpC domain.</text>
</comment>
<feature type="domain" description="N-(5'phosphoribosyl) anthranilate isomerase (PRAI)" evidence="18">
    <location>
        <begin position="258"/>
        <end position="456"/>
    </location>
</feature>
<dbReference type="OrthoDB" id="9804217at2"/>
<keyword evidence="9 15" id="KW-0822">Tryptophan biosynthesis</keyword>
<comment type="caution">
    <text evidence="19">The sequence shown here is derived from an EMBL/GenBank/DDBJ whole genome shotgun (WGS) entry which is preliminary data.</text>
</comment>
<keyword evidence="12 15" id="KW-0456">Lyase</keyword>
<evidence type="ECO:0000259" key="17">
    <source>
        <dbReference type="Pfam" id="PF00218"/>
    </source>
</evidence>
<evidence type="ECO:0000256" key="3">
    <source>
        <dbReference type="ARBA" id="ARBA00004664"/>
    </source>
</evidence>
<evidence type="ECO:0000256" key="4">
    <source>
        <dbReference type="ARBA" id="ARBA00004696"/>
    </source>
</evidence>
<dbReference type="NCBIfam" id="NF006945">
    <property type="entry name" value="PRK09427.1"/>
    <property type="match status" value="1"/>
</dbReference>
<comment type="similarity">
    <text evidence="15">Belongs to the TrpC family.</text>
</comment>
<sequence length="462" mass="51205">MANILQTIVEDKRIEIETRKQEFPLSLFIDELTPSTKDFYGALNQDNAGFILECKKASPSKGLIRDDFNVAEIADIYQNYAAVISVLTDKKYFQGTFEYLQEVTSRVTCPVLNKDFFIDEYQIYLARYYGADGVLLMLSVLNDEEYITLSELAHSLNLGVLTEVSNVVETERAIRLNARLIGINNRNLRDLSTDINRTLELAPMIPKDRLIISESGIYHNHQVREIAPAVHGFLVGSSIMAQVDIDLACRTLIFGHHKVCGLTRSEDAINVAKAGGIYGGLIFVEKSPRCVTKDTAKTIVDYVARSNVSLQFVGVFADHNIADVIAIAEDLGLSAVQLHGNEDAQFIKQLKQQLPSSCLVIQAKKVIDCVPELTEPSDFFLLDNAQGGSGETFDWQLIEQSDVLFQNCFLAGGLAPDNIDQALALVDSQEFYGLDMNSGLEQAPGIKSAQKIAQAFSKIRTY</sequence>
<comment type="similarity">
    <text evidence="5">In the N-terminal section; belongs to the TrpC family.</text>
</comment>
<evidence type="ECO:0000256" key="16">
    <source>
        <dbReference type="HAMAP-Rule" id="MF_00135"/>
    </source>
</evidence>
<dbReference type="PROSITE" id="PS00614">
    <property type="entry name" value="IGPS"/>
    <property type="match status" value="1"/>
</dbReference>
<feature type="domain" description="Indole-3-glycerol phosphate synthase" evidence="17">
    <location>
        <begin position="5"/>
        <end position="252"/>
    </location>
</feature>
<dbReference type="CDD" id="cd00331">
    <property type="entry name" value="IGPS"/>
    <property type="match status" value="1"/>
</dbReference>
<evidence type="ECO:0000256" key="1">
    <source>
        <dbReference type="ARBA" id="ARBA00001164"/>
    </source>
</evidence>
<dbReference type="InterPro" id="IPR001240">
    <property type="entry name" value="PRAI_dom"/>
</dbReference>
<evidence type="ECO:0000256" key="6">
    <source>
        <dbReference type="ARBA" id="ARBA00009847"/>
    </source>
</evidence>
<evidence type="ECO:0000256" key="2">
    <source>
        <dbReference type="ARBA" id="ARBA00001633"/>
    </source>
</evidence>
<keyword evidence="13" id="KW-0511">Multifunctional enzyme</keyword>
<evidence type="ECO:0000256" key="14">
    <source>
        <dbReference type="ARBA" id="ARBA00025592"/>
    </source>
</evidence>
<accession>A0A5R9IQK0</accession>
<dbReference type="Pfam" id="PF00218">
    <property type="entry name" value="IGPS"/>
    <property type="match status" value="1"/>
</dbReference>
<keyword evidence="7 15" id="KW-0028">Amino-acid biosynthesis</keyword>
<proteinExistence type="inferred from homology"/>
<evidence type="ECO:0000256" key="5">
    <source>
        <dbReference type="ARBA" id="ARBA00007902"/>
    </source>
</evidence>
<reference evidence="19 20" key="1">
    <citation type="submission" date="2019-05" db="EMBL/GenBank/DDBJ databases">
        <title>Genome sequences of Thalassotalea litorea 1K03283.</title>
        <authorList>
            <person name="Zhang D."/>
        </authorList>
    </citation>
    <scope>NUCLEOTIDE SEQUENCE [LARGE SCALE GENOMIC DNA]</scope>
    <source>
        <strain evidence="19 20">MCCC 1K03283</strain>
    </source>
</reference>
<dbReference type="UniPathway" id="UPA00035">
    <property type="reaction ID" value="UER00042"/>
</dbReference>
<evidence type="ECO:0000256" key="8">
    <source>
        <dbReference type="ARBA" id="ARBA00022793"/>
    </source>
</evidence>
<evidence type="ECO:0000313" key="20">
    <source>
        <dbReference type="Proteomes" id="UP000307790"/>
    </source>
</evidence>
<comment type="catalytic activity">
    <reaction evidence="1 16">
        <text>N-(5-phospho-beta-D-ribosyl)anthranilate = 1-(2-carboxyphenylamino)-1-deoxy-D-ribulose 5-phosphate</text>
        <dbReference type="Rhea" id="RHEA:21540"/>
        <dbReference type="ChEBI" id="CHEBI:18277"/>
        <dbReference type="ChEBI" id="CHEBI:58613"/>
        <dbReference type="EC" id="5.3.1.24"/>
    </reaction>
</comment>
<keyword evidence="10 15" id="KW-0057">Aromatic amino acid biosynthesis</keyword>
<evidence type="ECO:0000256" key="15">
    <source>
        <dbReference type="HAMAP-Rule" id="MF_00134"/>
    </source>
</evidence>
<dbReference type="GO" id="GO:0004425">
    <property type="term" value="F:indole-3-glycerol-phosphate synthase activity"/>
    <property type="evidence" value="ECO:0007669"/>
    <property type="project" value="UniProtKB-UniRule"/>
</dbReference>
<name>A0A5R9IQK0_9GAMM</name>
<evidence type="ECO:0000256" key="12">
    <source>
        <dbReference type="ARBA" id="ARBA00023239"/>
    </source>
</evidence>
<comment type="pathway">
    <text evidence="4 15">Amino-acid biosynthesis; L-tryptophan biosynthesis; L-tryptophan from chorismate: step 4/5.</text>
</comment>
<evidence type="ECO:0000256" key="11">
    <source>
        <dbReference type="ARBA" id="ARBA00023235"/>
    </source>
</evidence>
<comment type="pathway">
    <text evidence="3 16">Amino-acid biosynthesis; L-tryptophan biosynthesis; L-tryptophan from chorismate: step 3/5.</text>
</comment>
<evidence type="ECO:0000313" key="19">
    <source>
        <dbReference type="EMBL" id="TLU64168.1"/>
    </source>
</evidence>
<evidence type="ECO:0000256" key="9">
    <source>
        <dbReference type="ARBA" id="ARBA00022822"/>
    </source>
</evidence>
<evidence type="ECO:0000259" key="18">
    <source>
        <dbReference type="Pfam" id="PF00697"/>
    </source>
</evidence>
<evidence type="ECO:0000256" key="7">
    <source>
        <dbReference type="ARBA" id="ARBA00022605"/>
    </source>
</evidence>
<keyword evidence="20" id="KW-1185">Reference proteome</keyword>
<protein>
    <recommendedName>
        <fullName evidence="15 16">Multifunctional fusion protein</fullName>
    </recommendedName>
    <domain>
        <recommendedName>
            <fullName evidence="15">Indole-3-glycerol phosphate synthase</fullName>
            <shortName evidence="15">IGPS</shortName>
            <ecNumber evidence="15">4.1.1.48</ecNumber>
        </recommendedName>
    </domain>
    <domain>
        <recommendedName>
            <fullName evidence="16">N-(5'-phosphoribosyl)anthranilate isomerase</fullName>
            <shortName evidence="16">PRAI</shortName>
            <ecNumber evidence="16">5.3.1.24</ecNumber>
        </recommendedName>
    </domain>
</protein>
<dbReference type="Gene3D" id="3.20.20.70">
    <property type="entry name" value="Aldolase class I"/>
    <property type="match status" value="2"/>
</dbReference>
<dbReference type="RefSeq" id="WP_138320451.1">
    <property type="nucleotide sequence ID" value="NZ_VCBC01000012.1"/>
</dbReference>
<dbReference type="SUPFAM" id="SSF51366">
    <property type="entry name" value="Ribulose-phoshate binding barrel"/>
    <property type="match status" value="2"/>
</dbReference>
<dbReference type="HAMAP" id="MF_00135">
    <property type="entry name" value="PRAI"/>
    <property type="match status" value="1"/>
</dbReference>
<dbReference type="CDD" id="cd00405">
    <property type="entry name" value="PRAI"/>
    <property type="match status" value="1"/>
</dbReference>
<dbReference type="FunFam" id="3.20.20.70:FF:000024">
    <property type="entry name" value="Indole-3-glycerol phosphate synthase"/>
    <property type="match status" value="1"/>
</dbReference>
<comment type="similarity">
    <text evidence="6">In the C-terminal section; belongs to the TrpF family.</text>
</comment>
<comment type="similarity">
    <text evidence="16">Belongs to the TrpF family.</text>
</comment>
<dbReference type="EC" id="5.3.1.24" evidence="16"/>
<dbReference type="PANTHER" id="PTHR22854">
    <property type="entry name" value="TRYPTOPHAN BIOSYNTHESIS PROTEIN"/>
    <property type="match status" value="1"/>
</dbReference>
<dbReference type="GO" id="GO:0000162">
    <property type="term" value="P:L-tryptophan biosynthetic process"/>
    <property type="evidence" value="ECO:0007669"/>
    <property type="project" value="UniProtKB-UniRule"/>
</dbReference>
<dbReference type="PANTHER" id="PTHR22854:SF2">
    <property type="entry name" value="INDOLE-3-GLYCEROL-PHOSPHATE SYNTHASE"/>
    <property type="match status" value="1"/>
</dbReference>
<dbReference type="Pfam" id="PF00697">
    <property type="entry name" value="PRAI"/>
    <property type="match status" value="1"/>
</dbReference>
<gene>
    <name evidence="19" type="primary">trpCF</name>
    <name evidence="15" type="synonym">trpC</name>
    <name evidence="16" type="synonym">trpF</name>
    <name evidence="19" type="ORF">FE810_12755</name>
</gene>
<keyword evidence="11 16" id="KW-0413">Isomerase</keyword>
<dbReference type="InterPro" id="IPR013785">
    <property type="entry name" value="Aldolase_TIM"/>
</dbReference>
<dbReference type="HAMAP" id="MF_00134_B">
    <property type="entry name" value="IGPS_B"/>
    <property type="match status" value="1"/>
</dbReference>
<organism evidence="19 20">
    <name type="scientific">Thalassotalea litorea</name>
    <dbReference type="NCBI Taxonomy" id="2020715"/>
    <lineage>
        <taxon>Bacteria</taxon>
        <taxon>Pseudomonadati</taxon>
        <taxon>Pseudomonadota</taxon>
        <taxon>Gammaproteobacteria</taxon>
        <taxon>Alteromonadales</taxon>
        <taxon>Colwelliaceae</taxon>
        <taxon>Thalassotalea</taxon>
    </lineage>
</organism>
<keyword evidence="8 15" id="KW-0210">Decarboxylase</keyword>